<keyword evidence="3" id="KW-1185">Reference proteome</keyword>
<name>A0ABU1JZM6_9PROT</name>
<reference evidence="2 3" key="1">
    <citation type="submission" date="2023-07" db="EMBL/GenBank/DDBJ databases">
        <title>Sorghum-associated microbial communities from plants grown in Nebraska, USA.</title>
        <authorList>
            <person name="Schachtman D."/>
        </authorList>
    </citation>
    <scope>NUCLEOTIDE SEQUENCE [LARGE SCALE GENOMIC DNA]</scope>
    <source>
        <strain evidence="2 3">584</strain>
    </source>
</reference>
<dbReference type="InterPro" id="IPR000792">
    <property type="entry name" value="Tscrpt_reg_LuxR_C"/>
</dbReference>
<dbReference type="Proteomes" id="UP001262410">
    <property type="component" value="Unassembled WGS sequence"/>
</dbReference>
<evidence type="ECO:0000259" key="1">
    <source>
        <dbReference type="SMART" id="SM00421"/>
    </source>
</evidence>
<dbReference type="GO" id="GO:0003677">
    <property type="term" value="F:DNA binding"/>
    <property type="evidence" value="ECO:0007669"/>
    <property type="project" value="UniProtKB-KW"/>
</dbReference>
<accession>A0ABU1JZM6</accession>
<feature type="domain" description="HTH luxR-type" evidence="1">
    <location>
        <begin position="311"/>
        <end position="368"/>
    </location>
</feature>
<dbReference type="InterPro" id="IPR036388">
    <property type="entry name" value="WH-like_DNA-bd_sf"/>
</dbReference>
<evidence type="ECO:0000313" key="3">
    <source>
        <dbReference type="Proteomes" id="UP001262410"/>
    </source>
</evidence>
<dbReference type="SUPFAM" id="SSF46894">
    <property type="entry name" value="C-terminal effector domain of the bipartite response regulators"/>
    <property type="match status" value="1"/>
</dbReference>
<dbReference type="SMART" id="SM00421">
    <property type="entry name" value="HTH_LUXR"/>
    <property type="match status" value="1"/>
</dbReference>
<proteinExistence type="predicted"/>
<dbReference type="EMBL" id="JAVDPW010000016">
    <property type="protein sequence ID" value="MDR6294077.1"/>
    <property type="molecule type" value="Genomic_DNA"/>
</dbReference>
<dbReference type="Gene3D" id="3.30.450.20">
    <property type="entry name" value="PAS domain"/>
    <property type="match status" value="1"/>
</dbReference>
<sequence>MSTSNIESILDIIGSYYDAACEPEMDAVALSRIMQLVSADRGYECVTTSSGDHSILASQGFWTPKEMAVYEAEFASQDPWVKATPINQIGVVRICSEFVSVEDLKRTAFYNDFLRTVDSKAPWVTGAIIPIGRSDKLIFGLHRNGDRIDYTLDEARLLQVAVPHIARALHLRDRWRFWQDTAPLSAALDRVQTALMVINSRSRIVYANPAALRLIEQQDGIAQSRGQLDLEDPTAANEVEYALAAALSRSMGIDTPLSVRVPRRRRRPLLVSVYPLVSAEPFSDAIGRAALVILVDPISRPPISTSALAALFELTEAEIRLAEHLAHGVRLESAAILLSISRNTARNHLASIFTKTGLNRQTDLAALLRSLTVG</sequence>
<dbReference type="RefSeq" id="WP_309801494.1">
    <property type="nucleotide sequence ID" value="NZ_JAVDPW010000016.1"/>
</dbReference>
<dbReference type="SUPFAM" id="SSF55785">
    <property type="entry name" value="PYP-like sensor domain (PAS domain)"/>
    <property type="match status" value="1"/>
</dbReference>
<dbReference type="InterPro" id="IPR016032">
    <property type="entry name" value="Sig_transdc_resp-reg_C-effctor"/>
</dbReference>
<evidence type="ECO:0000313" key="2">
    <source>
        <dbReference type="EMBL" id="MDR6294077.1"/>
    </source>
</evidence>
<gene>
    <name evidence="2" type="ORF">E9232_006631</name>
</gene>
<keyword evidence="2" id="KW-0238">DNA-binding</keyword>
<organism evidence="2 3">
    <name type="scientific">Inquilinus ginsengisoli</name>
    <dbReference type="NCBI Taxonomy" id="363840"/>
    <lineage>
        <taxon>Bacteria</taxon>
        <taxon>Pseudomonadati</taxon>
        <taxon>Pseudomonadota</taxon>
        <taxon>Alphaproteobacteria</taxon>
        <taxon>Rhodospirillales</taxon>
        <taxon>Rhodospirillaceae</taxon>
        <taxon>Inquilinus</taxon>
    </lineage>
</organism>
<dbReference type="Gene3D" id="1.10.10.10">
    <property type="entry name" value="Winged helix-like DNA-binding domain superfamily/Winged helix DNA-binding domain"/>
    <property type="match status" value="1"/>
</dbReference>
<protein>
    <submittedName>
        <fullName evidence="2">DNA-binding CsgD family transcriptional regulator/PAS domain-containing protein</fullName>
    </submittedName>
</protein>
<dbReference type="InterPro" id="IPR035965">
    <property type="entry name" value="PAS-like_dom_sf"/>
</dbReference>
<comment type="caution">
    <text evidence="2">The sequence shown here is derived from an EMBL/GenBank/DDBJ whole genome shotgun (WGS) entry which is preliminary data.</text>
</comment>